<evidence type="ECO:0000313" key="2">
    <source>
        <dbReference type="EMBL" id="QXM26038.1"/>
    </source>
</evidence>
<accession>A0A975U5C7</accession>
<gene>
    <name evidence="2" type="ORF">KO353_07570</name>
</gene>
<reference evidence="2" key="1">
    <citation type="submission" date="2021-06" db="EMBL/GenBank/DDBJ databases">
        <title>Elioraea tepida, sp. nov., a moderately thermophilic aerobic anoxygenic phototrophic bacterium isolated from an alkaline siliceous hot spring mat community in Yellowstone National Park, WY, USA.</title>
        <authorList>
            <person name="Saini M.K."/>
            <person name="Yoshida S."/>
            <person name="Sebastian A."/>
            <person name="Hirose S."/>
            <person name="Hara E."/>
            <person name="Tamaki H."/>
            <person name="Soulier N.T."/>
            <person name="Albert I."/>
            <person name="Hanada S."/>
            <person name="Bryant D.A."/>
            <person name="Tank M."/>
        </authorList>
    </citation>
    <scope>NUCLEOTIDE SEQUENCE</scope>
    <source>
        <strain evidence="2">MS-P2</strain>
    </source>
</reference>
<dbReference type="RefSeq" id="WP_218287089.1">
    <property type="nucleotide sequence ID" value="NZ_CP076448.1"/>
</dbReference>
<proteinExistence type="predicted"/>
<evidence type="ECO:0000256" key="1">
    <source>
        <dbReference type="SAM" id="MobiDB-lite"/>
    </source>
</evidence>
<feature type="region of interest" description="Disordered" evidence="1">
    <location>
        <begin position="35"/>
        <end position="56"/>
    </location>
</feature>
<dbReference type="KEGG" id="elio:KO353_07570"/>
<sequence length="56" mass="6109">MSAQRTARGKGIEAFQARSDETGVFGMRGSPLRWRARQAAKKSRAITEAIQSTITA</sequence>
<dbReference type="EMBL" id="CP076448">
    <property type="protein sequence ID" value="QXM26038.1"/>
    <property type="molecule type" value="Genomic_DNA"/>
</dbReference>
<dbReference type="Proteomes" id="UP000694001">
    <property type="component" value="Chromosome"/>
</dbReference>
<feature type="compositionally biased region" description="Basic residues" evidence="1">
    <location>
        <begin position="35"/>
        <end position="44"/>
    </location>
</feature>
<keyword evidence="3" id="KW-1185">Reference proteome</keyword>
<evidence type="ECO:0000313" key="3">
    <source>
        <dbReference type="Proteomes" id="UP000694001"/>
    </source>
</evidence>
<dbReference type="AlphaFoldDB" id="A0A975U5C7"/>
<name>A0A975U5C7_9PROT</name>
<protein>
    <submittedName>
        <fullName evidence="2">Uncharacterized protein</fullName>
    </submittedName>
</protein>
<organism evidence="2 3">
    <name type="scientific">Elioraea tepida</name>
    <dbReference type="NCBI Taxonomy" id="2843330"/>
    <lineage>
        <taxon>Bacteria</taxon>
        <taxon>Pseudomonadati</taxon>
        <taxon>Pseudomonadota</taxon>
        <taxon>Alphaproteobacteria</taxon>
        <taxon>Acetobacterales</taxon>
        <taxon>Elioraeaceae</taxon>
        <taxon>Elioraea</taxon>
    </lineage>
</organism>